<dbReference type="PANTHER" id="PTHR42047:SF1">
    <property type="entry name" value="PROTEIN, PUTATIVE (AFU_ORTHOLOGUE AFUA_6G03560)-RELATED"/>
    <property type="match status" value="1"/>
</dbReference>
<dbReference type="Proteomes" id="UP000006701">
    <property type="component" value="Unassembled WGS sequence"/>
</dbReference>
<accession>A1CS97</accession>
<gene>
    <name evidence="2" type="ORF">ACLA_032530</name>
</gene>
<dbReference type="VEuPathDB" id="FungiDB:ACLA_032530"/>
<sequence>MKLTLLPIFAALAAAGNQTLFPFEVIANAPGTPVDRLRLAASNLSFSLGGQTTTFCPLQDGCPPGNHTVIDASGGALDVIVPGGQRIFINPAGAVSFTQAHSTFIPPGSTLGPFFQSQGVWHFRGPGAFDFMACPTPSRIWQVFAAQRNVTVPLGNVTACVRFVAVVIPFLTGPGAFQYV</sequence>
<dbReference type="OrthoDB" id="5430620at2759"/>
<reference evidence="2 3" key="1">
    <citation type="journal article" date="2008" name="PLoS Genet.">
        <title>Genomic islands in the pathogenic filamentous fungus Aspergillus fumigatus.</title>
        <authorList>
            <person name="Fedorova N.D."/>
            <person name="Khaldi N."/>
            <person name="Joardar V.S."/>
            <person name="Maiti R."/>
            <person name="Amedeo P."/>
            <person name="Anderson M.J."/>
            <person name="Crabtree J."/>
            <person name="Silva J.C."/>
            <person name="Badger J.H."/>
            <person name="Albarraq A."/>
            <person name="Angiuoli S."/>
            <person name="Bussey H."/>
            <person name="Bowyer P."/>
            <person name="Cotty P.J."/>
            <person name="Dyer P.S."/>
            <person name="Egan A."/>
            <person name="Galens K."/>
            <person name="Fraser-Liggett C.M."/>
            <person name="Haas B.J."/>
            <person name="Inman J.M."/>
            <person name="Kent R."/>
            <person name="Lemieux S."/>
            <person name="Malavazi I."/>
            <person name="Orvis J."/>
            <person name="Roemer T."/>
            <person name="Ronning C.M."/>
            <person name="Sundaram J.P."/>
            <person name="Sutton G."/>
            <person name="Turner G."/>
            <person name="Venter J.C."/>
            <person name="White O.R."/>
            <person name="Whitty B.R."/>
            <person name="Youngman P."/>
            <person name="Wolfe K.H."/>
            <person name="Goldman G.H."/>
            <person name="Wortman J.R."/>
            <person name="Jiang B."/>
            <person name="Denning D.W."/>
            <person name="Nierman W.C."/>
        </authorList>
    </citation>
    <scope>NUCLEOTIDE SEQUENCE [LARGE SCALE GENOMIC DNA]</scope>
    <source>
        <strain evidence="3">ATCC 1007 / CBS 513.65 / DSM 816 / NCTC 3887 / NRRL 1</strain>
    </source>
</reference>
<dbReference type="eggNOG" id="ENOG502S6B1">
    <property type="taxonomic scope" value="Eukaryota"/>
</dbReference>
<dbReference type="PANTHER" id="PTHR42047">
    <property type="entry name" value="PROTEIN, PUTATIVE (AFU_ORTHOLOGUE AFUA_6G03560)-RELATED"/>
    <property type="match status" value="1"/>
</dbReference>
<feature type="chain" id="PRO_5012090433" evidence="1">
    <location>
        <begin position="16"/>
        <end position="180"/>
    </location>
</feature>
<dbReference type="KEGG" id="act:ACLA_032530"/>
<dbReference type="AlphaFoldDB" id="A1CS97"/>
<keyword evidence="3" id="KW-1185">Reference proteome</keyword>
<dbReference type="HOGENOM" id="CLU_078556_0_1_1"/>
<keyword evidence="1" id="KW-0732">Signal</keyword>
<dbReference type="EMBL" id="DS027059">
    <property type="protein sequence ID" value="EAW08518.1"/>
    <property type="molecule type" value="Genomic_DNA"/>
</dbReference>
<feature type="signal peptide" evidence="1">
    <location>
        <begin position="1"/>
        <end position="15"/>
    </location>
</feature>
<dbReference type="RefSeq" id="XP_001269944.1">
    <property type="nucleotide sequence ID" value="XM_001269943.1"/>
</dbReference>
<evidence type="ECO:0000313" key="2">
    <source>
        <dbReference type="EMBL" id="EAW08518.1"/>
    </source>
</evidence>
<dbReference type="GeneID" id="4701234"/>
<organism evidence="2 3">
    <name type="scientific">Aspergillus clavatus (strain ATCC 1007 / CBS 513.65 / DSM 816 / NCTC 3887 / NRRL 1 / QM 1276 / 107)</name>
    <dbReference type="NCBI Taxonomy" id="344612"/>
    <lineage>
        <taxon>Eukaryota</taxon>
        <taxon>Fungi</taxon>
        <taxon>Dikarya</taxon>
        <taxon>Ascomycota</taxon>
        <taxon>Pezizomycotina</taxon>
        <taxon>Eurotiomycetes</taxon>
        <taxon>Eurotiomycetidae</taxon>
        <taxon>Eurotiales</taxon>
        <taxon>Aspergillaceae</taxon>
        <taxon>Aspergillus</taxon>
        <taxon>Aspergillus subgen. Fumigati</taxon>
    </lineage>
</organism>
<evidence type="ECO:0000313" key="3">
    <source>
        <dbReference type="Proteomes" id="UP000006701"/>
    </source>
</evidence>
<dbReference type="InterPro" id="IPR052820">
    <property type="entry name" value="PhiA_domain"/>
</dbReference>
<name>A1CS97_ASPCL</name>
<evidence type="ECO:0000256" key="1">
    <source>
        <dbReference type="SAM" id="SignalP"/>
    </source>
</evidence>
<protein>
    <submittedName>
        <fullName evidence="2">IgE binding protein, putative</fullName>
    </submittedName>
</protein>
<proteinExistence type="predicted"/>